<gene>
    <name evidence="1" type="ORF">O1611_g5005</name>
</gene>
<keyword evidence="2" id="KW-1185">Reference proteome</keyword>
<sequence>MDSASYTDSYYDGSNDAVYDDHTSPRASFAGLVQPNFPPDERYLAGSSHHEARVLSDSNYSTQACLIGTFPSEFPINEPSLPNSCYHDSGGRNNIDPDPETAFTADDSEVLYDSDPDPQSSPTSEGSEALTQSSYYDFRGVHWDKSNANSATYMRAREARAQQQGLTPGRMVKPYPSLFHNRERLALTTPGSSQLSDGGKVWAHHPLIPGRTTTWSRSEKERGDGKGAVRSIYTPNDPNKFDVAYHDPAAGSTSGRHDNFVLARYHPARK</sequence>
<accession>A0ACC2JM98</accession>
<proteinExistence type="predicted"/>
<organism evidence="1 2">
    <name type="scientific">Lasiodiplodia mahajangana</name>
    <dbReference type="NCBI Taxonomy" id="1108764"/>
    <lineage>
        <taxon>Eukaryota</taxon>
        <taxon>Fungi</taxon>
        <taxon>Dikarya</taxon>
        <taxon>Ascomycota</taxon>
        <taxon>Pezizomycotina</taxon>
        <taxon>Dothideomycetes</taxon>
        <taxon>Dothideomycetes incertae sedis</taxon>
        <taxon>Botryosphaeriales</taxon>
        <taxon>Botryosphaeriaceae</taxon>
        <taxon>Lasiodiplodia</taxon>
    </lineage>
</organism>
<dbReference type="EMBL" id="JAPUUL010001008">
    <property type="protein sequence ID" value="KAJ8128629.1"/>
    <property type="molecule type" value="Genomic_DNA"/>
</dbReference>
<comment type="caution">
    <text evidence="1">The sequence shown here is derived from an EMBL/GenBank/DDBJ whole genome shotgun (WGS) entry which is preliminary data.</text>
</comment>
<reference evidence="1" key="1">
    <citation type="submission" date="2022-12" db="EMBL/GenBank/DDBJ databases">
        <title>Genome Sequence of Lasiodiplodia mahajangana.</title>
        <authorList>
            <person name="Buettner E."/>
        </authorList>
    </citation>
    <scope>NUCLEOTIDE SEQUENCE</scope>
    <source>
        <strain evidence="1">VT137</strain>
    </source>
</reference>
<evidence type="ECO:0000313" key="1">
    <source>
        <dbReference type="EMBL" id="KAJ8128629.1"/>
    </source>
</evidence>
<name>A0ACC2JM98_9PEZI</name>
<evidence type="ECO:0000313" key="2">
    <source>
        <dbReference type="Proteomes" id="UP001153332"/>
    </source>
</evidence>
<dbReference type="Proteomes" id="UP001153332">
    <property type="component" value="Unassembled WGS sequence"/>
</dbReference>
<protein>
    <submittedName>
        <fullName evidence="1">Uncharacterized protein</fullName>
    </submittedName>
</protein>